<keyword evidence="2" id="KW-1185">Reference proteome</keyword>
<sequence>MYLRVISRDTIDSLIGSNRKLCRSYGTLDPDPDPADMDTEKEAFVGWTRNEGGAMGVPWKEDSKTEALDREAVRVEAMVAMKKLKNLRKYPEEKRRRLVVSERGVF</sequence>
<protein>
    <submittedName>
        <fullName evidence="1">Uncharacterized protein</fullName>
    </submittedName>
</protein>
<reference evidence="2" key="1">
    <citation type="submission" date="2016-06" db="EMBL/GenBank/DDBJ databases">
        <title>Parallel loss of symbiosis genes in relatives of nitrogen-fixing non-legume Parasponia.</title>
        <authorList>
            <person name="Van Velzen R."/>
            <person name="Holmer R."/>
            <person name="Bu F."/>
            <person name="Rutten L."/>
            <person name="Van Zeijl A."/>
            <person name="Liu W."/>
            <person name="Santuari L."/>
            <person name="Cao Q."/>
            <person name="Sharma T."/>
            <person name="Shen D."/>
            <person name="Roswanjaya Y."/>
            <person name="Wardhani T."/>
            <person name="Kalhor M.S."/>
            <person name="Jansen J."/>
            <person name="Van den Hoogen J."/>
            <person name="Gungor B."/>
            <person name="Hartog M."/>
            <person name="Hontelez J."/>
            <person name="Verver J."/>
            <person name="Yang W.-C."/>
            <person name="Schijlen E."/>
            <person name="Repin R."/>
            <person name="Schilthuizen M."/>
            <person name="Schranz E."/>
            <person name="Heidstra R."/>
            <person name="Miyata K."/>
            <person name="Fedorova E."/>
            <person name="Kohlen W."/>
            <person name="Bisseling T."/>
            <person name="Smit S."/>
            <person name="Geurts R."/>
        </authorList>
    </citation>
    <scope>NUCLEOTIDE SEQUENCE [LARGE SCALE GENOMIC DNA]</scope>
    <source>
        <strain evidence="2">cv. RG33-2</strain>
    </source>
</reference>
<dbReference type="InParanoid" id="A0A2P5FRM9"/>
<organism evidence="1 2">
    <name type="scientific">Trema orientale</name>
    <name type="common">Charcoal tree</name>
    <name type="synonym">Celtis orientalis</name>
    <dbReference type="NCBI Taxonomy" id="63057"/>
    <lineage>
        <taxon>Eukaryota</taxon>
        <taxon>Viridiplantae</taxon>
        <taxon>Streptophyta</taxon>
        <taxon>Embryophyta</taxon>
        <taxon>Tracheophyta</taxon>
        <taxon>Spermatophyta</taxon>
        <taxon>Magnoliopsida</taxon>
        <taxon>eudicotyledons</taxon>
        <taxon>Gunneridae</taxon>
        <taxon>Pentapetalae</taxon>
        <taxon>rosids</taxon>
        <taxon>fabids</taxon>
        <taxon>Rosales</taxon>
        <taxon>Cannabaceae</taxon>
        <taxon>Trema</taxon>
    </lineage>
</organism>
<comment type="caution">
    <text evidence="1">The sequence shown here is derived from an EMBL/GenBank/DDBJ whole genome shotgun (WGS) entry which is preliminary data.</text>
</comment>
<accession>A0A2P5FRM9</accession>
<feature type="non-terminal residue" evidence="1">
    <location>
        <position position="106"/>
    </location>
</feature>
<proteinExistence type="predicted"/>
<evidence type="ECO:0000313" key="1">
    <source>
        <dbReference type="EMBL" id="POO00440.1"/>
    </source>
</evidence>
<dbReference type="EMBL" id="JXTC01000013">
    <property type="protein sequence ID" value="POO00440.1"/>
    <property type="molecule type" value="Genomic_DNA"/>
</dbReference>
<dbReference type="AlphaFoldDB" id="A0A2P5FRM9"/>
<evidence type="ECO:0000313" key="2">
    <source>
        <dbReference type="Proteomes" id="UP000237000"/>
    </source>
</evidence>
<name>A0A2P5FRM9_TREOI</name>
<dbReference type="Proteomes" id="UP000237000">
    <property type="component" value="Unassembled WGS sequence"/>
</dbReference>
<dbReference type="OrthoDB" id="10294819at2759"/>
<gene>
    <name evidence="1" type="ORF">TorRG33x02_038530</name>
</gene>